<dbReference type="RefSeq" id="WP_091655448.1">
    <property type="nucleotide sequence ID" value="NZ_FOVW01000012.1"/>
</dbReference>
<dbReference type="FunFam" id="3.30.930.10:FF:000035">
    <property type="entry name" value="Putative lipoyltransferase 2, mitochondrial"/>
    <property type="match status" value="1"/>
</dbReference>
<keyword evidence="2 6" id="KW-0963">Cytoplasm</keyword>
<comment type="subcellular location">
    <subcellularLocation>
        <location evidence="6">Cytoplasm</location>
    </subcellularLocation>
</comment>
<comment type="miscellaneous">
    <text evidence="6">In the reaction, the free carboxyl group of octanoic acid is attached via an amide linkage to the epsilon-amino group of a specific lysine residue of lipoyl domains of lipoate-dependent enzymes.</text>
</comment>
<dbReference type="UniPathway" id="UPA00538">
    <property type="reaction ID" value="UER00592"/>
</dbReference>
<evidence type="ECO:0000256" key="7">
    <source>
        <dbReference type="PIRNR" id="PIRNR016262"/>
    </source>
</evidence>
<feature type="domain" description="BPL/LPL catalytic" evidence="11">
    <location>
        <begin position="49"/>
        <end position="237"/>
    </location>
</feature>
<dbReference type="HAMAP" id="MF_00013">
    <property type="entry name" value="LipB"/>
    <property type="match status" value="1"/>
</dbReference>
<dbReference type="NCBIfam" id="NF010925">
    <property type="entry name" value="PRK14345.1"/>
    <property type="match status" value="1"/>
</dbReference>
<dbReference type="InterPro" id="IPR000544">
    <property type="entry name" value="Octanoyltransferase"/>
</dbReference>
<evidence type="ECO:0000256" key="5">
    <source>
        <dbReference type="ARBA" id="ARBA00024732"/>
    </source>
</evidence>
<dbReference type="EC" id="2.3.1.181" evidence="6 7"/>
<dbReference type="InterPro" id="IPR004143">
    <property type="entry name" value="BPL_LPL_catalytic"/>
</dbReference>
<dbReference type="PROSITE" id="PS01313">
    <property type="entry name" value="LIPB"/>
    <property type="match status" value="1"/>
</dbReference>
<comment type="similarity">
    <text evidence="6 7">Belongs to the LipB family.</text>
</comment>
<dbReference type="EMBL" id="FOVW01000012">
    <property type="protein sequence ID" value="SFO71574.1"/>
    <property type="molecule type" value="Genomic_DNA"/>
</dbReference>
<dbReference type="AlphaFoldDB" id="A0A1I5JFF6"/>
<name>A0A1I5JFF6_9BACT</name>
<evidence type="ECO:0000313" key="12">
    <source>
        <dbReference type="EMBL" id="SFO71574.1"/>
    </source>
</evidence>
<evidence type="ECO:0000256" key="10">
    <source>
        <dbReference type="PIRSR" id="PIRSR016262-3"/>
    </source>
</evidence>
<comment type="function">
    <text evidence="5 6 7">Catalyzes the transfer of endogenously produced octanoic acid from octanoyl-acyl-carrier-protein onto the lipoyl domains of lipoate-dependent enzymes. Lipoyl-ACP can also act as a substrate although octanoyl-ACP is likely to be the physiological substrate.</text>
</comment>
<sequence length="240" mass="27723">MNEVINKKVEFRDLGLMDYQQAWDYQEELFAKTVARKIRNRNLPIAEQEATDNYLLFVEHPHVYTLGKSGKEENLLLDETGLKSHHATYYKINRGGDITYHGPGQLVGYPLLDLDNFFTDIHKYLRLLEEAIILTLAEYGIEAGRIEGLTGVWLDHIEQKNPRKICAMGVKSSRWVTMHGFAFNINADLSYFGHIIPCGIDDKAVTSLNKELGKPIPMEQVKEKVKRHLRQLFEMDLFEK</sequence>
<feature type="binding site" evidence="6 9">
    <location>
        <begin position="180"/>
        <end position="182"/>
    </location>
    <ligand>
        <name>substrate</name>
    </ligand>
</feature>
<evidence type="ECO:0000256" key="2">
    <source>
        <dbReference type="ARBA" id="ARBA00022490"/>
    </source>
</evidence>
<organism evidence="12 13">
    <name type="scientific">Algoriphagus ornithinivorans</name>
    <dbReference type="NCBI Taxonomy" id="226506"/>
    <lineage>
        <taxon>Bacteria</taxon>
        <taxon>Pseudomonadati</taxon>
        <taxon>Bacteroidota</taxon>
        <taxon>Cytophagia</taxon>
        <taxon>Cytophagales</taxon>
        <taxon>Cyclobacteriaceae</taxon>
        <taxon>Algoriphagus</taxon>
    </lineage>
</organism>
<dbReference type="PROSITE" id="PS51733">
    <property type="entry name" value="BPL_LPL_CATALYTIC"/>
    <property type="match status" value="1"/>
</dbReference>
<protein>
    <recommendedName>
        <fullName evidence="6 7">Octanoyltransferase</fullName>
        <ecNumber evidence="6 7">2.3.1.181</ecNumber>
    </recommendedName>
    <alternativeName>
        <fullName evidence="6">Lipoate-protein ligase B</fullName>
    </alternativeName>
    <alternativeName>
        <fullName evidence="6">Lipoyl/octanoyl transferase</fullName>
    </alternativeName>
    <alternativeName>
        <fullName evidence="6">Octanoyl-[acyl-carrier-protein]-protein N-octanoyltransferase</fullName>
    </alternativeName>
</protein>
<evidence type="ECO:0000313" key="13">
    <source>
        <dbReference type="Proteomes" id="UP000199564"/>
    </source>
</evidence>
<dbReference type="Pfam" id="PF21948">
    <property type="entry name" value="LplA-B_cat"/>
    <property type="match status" value="1"/>
</dbReference>
<reference evidence="13" key="1">
    <citation type="submission" date="2016-10" db="EMBL/GenBank/DDBJ databases">
        <authorList>
            <person name="Varghese N."/>
            <person name="Submissions S."/>
        </authorList>
    </citation>
    <scope>NUCLEOTIDE SEQUENCE [LARGE SCALE GENOMIC DNA]</scope>
    <source>
        <strain evidence="13">DSM 15282</strain>
    </source>
</reference>
<comment type="catalytic activity">
    <reaction evidence="6 7">
        <text>octanoyl-[ACP] + L-lysyl-[protein] = N(6)-octanoyl-L-lysyl-[protein] + holo-[ACP] + H(+)</text>
        <dbReference type="Rhea" id="RHEA:17665"/>
        <dbReference type="Rhea" id="RHEA-COMP:9636"/>
        <dbReference type="Rhea" id="RHEA-COMP:9685"/>
        <dbReference type="Rhea" id="RHEA-COMP:9752"/>
        <dbReference type="Rhea" id="RHEA-COMP:9928"/>
        <dbReference type="ChEBI" id="CHEBI:15378"/>
        <dbReference type="ChEBI" id="CHEBI:29969"/>
        <dbReference type="ChEBI" id="CHEBI:64479"/>
        <dbReference type="ChEBI" id="CHEBI:78463"/>
        <dbReference type="ChEBI" id="CHEBI:78809"/>
        <dbReference type="EC" id="2.3.1.181"/>
    </reaction>
</comment>
<evidence type="ECO:0000259" key="11">
    <source>
        <dbReference type="PROSITE" id="PS51733"/>
    </source>
</evidence>
<dbReference type="PANTHER" id="PTHR10993:SF12">
    <property type="entry name" value="OCTANOYLTRANSFERASE"/>
    <property type="match status" value="1"/>
</dbReference>
<evidence type="ECO:0000256" key="3">
    <source>
        <dbReference type="ARBA" id="ARBA00022679"/>
    </source>
</evidence>
<evidence type="ECO:0000256" key="6">
    <source>
        <dbReference type="HAMAP-Rule" id="MF_00013"/>
    </source>
</evidence>
<proteinExistence type="inferred from homology"/>
<evidence type="ECO:0000256" key="9">
    <source>
        <dbReference type="PIRSR" id="PIRSR016262-2"/>
    </source>
</evidence>
<dbReference type="NCBIfam" id="TIGR00214">
    <property type="entry name" value="lipB"/>
    <property type="match status" value="1"/>
</dbReference>
<dbReference type="Gene3D" id="3.30.930.10">
    <property type="entry name" value="Bira Bifunctional Protein, Domain 2"/>
    <property type="match status" value="1"/>
</dbReference>
<dbReference type="PIRSF" id="PIRSF016262">
    <property type="entry name" value="LPLase"/>
    <property type="match status" value="1"/>
</dbReference>
<keyword evidence="13" id="KW-1185">Reference proteome</keyword>
<keyword evidence="3 6" id="KW-0808">Transferase</keyword>
<dbReference type="CDD" id="cd16444">
    <property type="entry name" value="LipB"/>
    <property type="match status" value="1"/>
</dbReference>
<gene>
    <name evidence="6" type="primary">lipB</name>
    <name evidence="12" type="ORF">SAMN04488519_11274</name>
</gene>
<feature type="site" description="Lowers pKa of active site Cys" evidence="6 10">
    <location>
        <position position="164"/>
    </location>
</feature>
<dbReference type="InterPro" id="IPR020605">
    <property type="entry name" value="Octanoyltransferase_CS"/>
</dbReference>
<accession>A0A1I5JFF6</accession>
<dbReference type="PANTHER" id="PTHR10993">
    <property type="entry name" value="OCTANOYLTRANSFERASE"/>
    <property type="match status" value="1"/>
</dbReference>
<dbReference type="InterPro" id="IPR045864">
    <property type="entry name" value="aa-tRNA-synth_II/BPL/LPL"/>
</dbReference>
<dbReference type="STRING" id="226506.SAMN04488519_11274"/>
<feature type="active site" description="Acyl-thioester intermediate" evidence="6 8">
    <location>
        <position position="198"/>
    </location>
</feature>
<feature type="binding site" evidence="6 9">
    <location>
        <begin position="94"/>
        <end position="101"/>
    </location>
    <ligand>
        <name>substrate</name>
    </ligand>
</feature>
<keyword evidence="4 6" id="KW-0012">Acyltransferase</keyword>
<feature type="binding site" evidence="6 9">
    <location>
        <begin position="167"/>
        <end position="169"/>
    </location>
    <ligand>
        <name>substrate</name>
    </ligand>
</feature>
<evidence type="ECO:0000256" key="8">
    <source>
        <dbReference type="PIRSR" id="PIRSR016262-1"/>
    </source>
</evidence>
<dbReference type="GO" id="GO:0033819">
    <property type="term" value="F:lipoyl(octanoyl) transferase activity"/>
    <property type="evidence" value="ECO:0007669"/>
    <property type="project" value="UniProtKB-EC"/>
</dbReference>
<evidence type="ECO:0000256" key="4">
    <source>
        <dbReference type="ARBA" id="ARBA00023315"/>
    </source>
</evidence>
<dbReference type="Proteomes" id="UP000199564">
    <property type="component" value="Unassembled WGS sequence"/>
</dbReference>
<dbReference type="SUPFAM" id="SSF55681">
    <property type="entry name" value="Class II aaRS and biotin synthetases"/>
    <property type="match status" value="1"/>
</dbReference>
<dbReference type="GO" id="GO:0005737">
    <property type="term" value="C:cytoplasm"/>
    <property type="evidence" value="ECO:0007669"/>
    <property type="project" value="UniProtKB-SubCell"/>
</dbReference>
<comment type="pathway">
    <text evidence="1 6 7">Protein modification; protein lipoylation via endogenous pathway; protein N(6)-(lipoyl)lysine from octanoyl-[acyl-carrier-protein]: step 1/2.</text>
</comment>
<evidence type="ECO:0000256" key="1">
    <source>
        <dbReference type="ARBA" id="ARBA00004821"/>
    </source>
</evidence>
<dbReference type="GO" id="GO:0009249">
    <property type="term" value="P:protein lipoylation"/>
    <property type="evidence" value="ECO:0007669"/>
    <property type="project" value="InterPro"/>
</dbReference>